<dbReference type="PANTHER" id="PTHR42812:SF12">
    <property type="entry name" value="BETA-XYLOSIDASE-RELATED"/>
    <property type="match status" value="1"/>
</dbReference>
<evidence type="ECO:0000313" key="7">
    <source>
        <dbReference type="Proteomes" id="UP000838324"/>
    </source>
</evidence>
<dbReference type="Pfam" id="PF04616">
    <property type="entry name" value="Glyco_hydro_43"/>
    <property type="match status" value="1"/>
</dbReference>
<dbReference type="SUPFAM" id="SSF75005">
    <property type="entry name" value="Arabinanase/levansucrase/invertase"/>
    <property type="match status" value="1"/>
</dbReference>
<sequence length="519" mass="58175">MKFSNPIVSGAYPDPSICRVDDDYYLVNSSFGYFPGLPIFHSKDLINWRQIGYGLTRESQVPLLSSEGADGGPLFSYMGIYAPTIRFHNGQFYIVTTNTVGGRNFIIQAEKPEGPWSEPLYLDQWGGIDPSLLFDEDGKVYITGTGSYKDAVPGVYQAEMDLSTGDILTERQLIWEGTGGSFPEGPHLYRINDFYYLLIAEGGTEYGHMVTVARSRQPYGPFETCPYNPVLTHRSISHPVQATGHADFVQAHDGTWWTVLLGIRPVGYPFHHHLGRETYLAPVTWTEDGWPLIGENGRIGLEMEAPGFFGGYDAGLSRFGRDGFDGGALGLQWNFFKNPPEQSYSLSDRKSCLTLYGTEYTLDDSQQLAFVGRRQQDFDCAVSALLLFDPVNDGEEAGLTVYMNERAHYEIGMRKDNGRRTLFLRRRIGSLWKVEREDELVATEVVLSIRSDSQQYIFSYSLAGQEWVIIGSGECSYVATEVAGGFTGVYFGMYATGNGKISRSPAHFEYFDYIQKEMI</sequence>
<keyword evidence="7" id="KW-1185">Reference proteome</keyword>
<accession>A0ABM9CBU2</accession>
<evidence type="ECO:0000256" key="4">
    <source>
        <dbReference type="RuleBase" id="RU361187"/>
    </source>
</evidence>
<dbReference type="Proteomes" id="UP000838324">
    <property type="component" value="Unassembled WGS sequence"/>
</dbReference>
<evidence type="ECO:0000256" key="2">
    <source>
        <dbReference type="ARBA" id="ARBA00022801"/>
    </source>
</evidence>
<dbReference type="InterPro" id="IPR041542">
    <property type="entry name" value="GH43_C2"/>
</dbReference>
<dbReference type="InterPro" id="IPR013320">
    <property type="entry name" value="ConA-like_dom_sf"/>
</dbReference>
<keyword evidence="3 4" id="KW-0326">Glycosidase</keyword>
<evidence type="ECO:0000259" key="5">
    <source>
        <dbReference type="Pfam" id="PF17851"/>
    </source>
</evidence>
<dbReference type="Pfam" id="PF17851">
    <property type="entry name" value="GH43_C2"/>
    <property type="match status" value="1"/>
</dbReference>
<dbReference type="CDD" id="cd18617">
    <property type="entry name" value="GH43_XynB-like"/>
    <property type="match status" value="1"/>
</dbReference>
<dbReference type="SUPFAM" id="SSF49899">
    <property type="entry name" value="Concanavalin A-like lectins/glucanases"/>
    <property type="match status" value="1"/>
</dbReference>
<dbReference type="InterPro" id="IPR006710">
    <property type="entry name" value="Glyco_hydro_43"/>
</dbReference>
<proteinExistence type="inferred from homology"/>
<comment type="caution">
    <text evidence="6">The sequence shown here is derived from an EMBL/GenBank/DDBJ whole genome shotgun (WGS) entry which is preliminary data.</text>
</comment>
<organism evidence="6 7">
    <name type="scientific">Paenibacillus auburnensis</name>
    <dbReference type="NCBI Taxonomy" id="2905649"/>
    <lineage>
        <taxon>Bacteria</taxon>
        <taxon>Bacillati</taxon>
        <taxon>Bacillota</taxon>
        <taxon>Bacilli</taxon>
        <taxon>Bacillales</taxon>
        <taxon>Paenibacillaceae</taxon>
        <taxon>Paenibacillus</taxon>
    </lineage>
</organism>
<dbReference type="GO" id="GO:0046556">
    <property type="term" value="F:alpha-L-arabinofuranosidase activity"/>
    <property type="evidence" value="ECO:0007669"/>
    <property type="project" value="UniProtKB-EC"/>
</dbReference>
<evidence type="ECO:0000256" key="3">
    <source>
        <dbReference type="ARBA" id="ARBA00023295"/>
    </source>
</evidence>
<dbReference type="EC" id="3.2.1.55" evidence="6"/>
<dbReference type="Gene3D" id="2.60.120.200">
    <property type="match status" value="1"/>
</dbReference>
<dbReference type="RefSeq" id="WP_236334565.1">
    <property type="nucleotide sequence ID" value="NZ_CAKMMG010000003.1"/>
</dbReference>
<evidence type="ECO:0000313" key="6">
    <source>
        <dbReference type="EMBL" id="CAH1208295.1"/>
    </source>
</evidence>
<evidence type="ECO:0000256" key="1">
    <source>
        <dbReference type="ARBA" id="ARBA00009865"/>
    </source>
</evidence>
<keyword evidence="2 4" id="KW-0378">Hydrolase</keyword>
<dbReference type="InterPro" id="IPR051795">
    <property type="entry name" value="Glycosyl_Hydrlase_43"/>
</dbReference>
<dbReference type="EMBL" id="CAKMMG010000003">
    <property type="protein sequence ID" value="CAH1208295.1"/>
    <property type="molecule type" value="Genomic_DNA"/>
</dbReference>
<feature type="domain" description="Beta-xylosidase C-terminal Concanavalin A-like" evidence="5">
    <location>
        <begin position="321"/>
        <end position="513"/>
    </location>
</feature>
<gene>
    <name evidence="6" type="ORF">PAECIP111892_03085</name>
</gene>
<protein>
    <submittedName>
        <fullName evidence="6">Non-reducing end alpha-L-arabinofuranosidase BoGH43B</fullName>
        <ecNumber evidence="6">3.2.1.55</ecNumber>
    </submittedName>
</protein>
<name>A0ABM9CBU2_9BACL</name>
<dbReference type="Gene3D" id="2.115.10.20">
    <property type="entry name" value="Glycosyl hydrolase domain, family 43"/>
    <property type="match status" value="1"/>
</dbReference>
<comment type="similarity">
    <text evidence="1 4">Belongs to the glycosyl hydrolase 43 family.</text>
</comment>
<dbReference type="PANTHER" id="PTHR42812">
    <property type="entry name" value="BETA-XYLOSIDASE"/>
    <property type="match status" value="1"/>
</dbReference>
<dbReference type="InterPro" id="IPR023296">
    <property type="entry name" value="Glyco_hydro_beta-prop_sf"/>
</dbReference>
<reference evidence="6" key="1">
    <citation type="submission" date="2022-01" db="EMBL/GenBank/DDBJ databases">
        <authorList>
            <person name="Criscuolo A."/>
        </authorList>
    </citation>
    <scope>NUCLEOTIDE SEQUENCE</scope>
    <source>
        <strain evidence="6">CIP111892</strain>
    </source>
</reference>